<dbReference type="EMBL" id="CAKOAT010197377">
    <property type="protein sequence ID" value="CAH8354774.1"/>
    <property type="molecule type" value="Genomic_DNA"/>
</dbReference>
<dbReference type="Proteomes" id="UP001642260">
    <property type="component" value="Unassembled WGS sequence"/>
</dbReference>
<dbReference type="PRINTS" id="PR00143">
    <property type="entry name" value="CITRTSNTHASE"/>
</dbReference>
<dbReference type="InterPro" id="IPR036969">
    <property type="entry name" value="Citrate_synthase_sf"/>
</dbReference>
<evidence type="ECO:0000256" key="7">
    <source>
        <dbReference type="RuleBase" id="RU000441"/>
    </source>
</evidence>
<proteinExistence type="inferred from homology"/>
<feature type="active site" evidence="6">
    <location>
        <position position="282"/>
    </location>
</feature>
<keyword evidence="4 5" id="KW-0808">Transferase</keyword>
<accession>A0ABC8KF60</accession>
<name>A0ABC8KF60_ERUVS</name>
<dbReference type="PANTHER" id="PTHR11739:SF31">
    <property type="entry name" value="CITRATE SYNTHASE"/>
    <property type="match status" value="1"/>
</dbReference>
<reference evidence="8 9" key="1">
    <citation type="submission" date="2022-03" db="EMBL/GenBank/DDBJ databases">
        <authorList>
            <person name="Macdonald S."/>
            <person name="Ahmed S."/>
            <person name="Newling K."/>
        </authorList>
    </citation>
    <scope>NUCLEOTIDE SEQUENCE [LARGE SCALE GENOMIC DNA]</scope>
</reference>
<organism evidence="8 9">
    <name type="scientific">Eruca vesicaria subsp. sativa</name>
    <name type="common">Garden rocket</name>
    <name type="synonym">Eruca sativa</name>
    <dbReference type="NCBI Taxonomy" id="29727"/>
    <lineage>
        <taxon>Eukaryota</taxon>
        <taxon>Viridiplantae</taxon>
        <taxon>Streptophyta</taxon>
        <taxon>Embryophyta</taxon>
        <taxon>Tracheophyta</taxon>
        <taxon>Spermatophyta</taxon>
        <taxon>Magnoliopsida</taxon>
        <taxon>eudicotyledons</taxon>
        <taxon>Gunneridae</taxon>
        <taxon>Pentapetalae</taxon>
        <taxon>rosids</taxon>
        <taxon>malvids</taxon>
        <taxon>Brassicales</taxon>
        <taxon>Brassicaceae</taxon>
        <taxon>Brassiceae</taxon>
        <taxon>Eruca</taxon>
    </lineage>
</organism>
<comment type="caution">
    <text evidence="8">The sequence shown here is derived from an EMBL/GenBank/DDBJ whole genome shotgun (WGS) entry which is preliminary data.</text>
</comment>
<dbReference type="EC" id="2.3.3.16" evidence="5"/>
<dbReference type="InterPro" id="IPR002020">
    <property type="entry name" value="Citrate_synthase"/>
</dbReference>
<dbReference type="InterPro" id="IPR019810">
    <property type="entry name" value="Citrate_synthase_AS"/>
</dbReference>
<dbReference type="FunFam" id="1.10.230.10:FF:000002">
    <property type="entry name" value="Citrate synthase"/>
    <property type="match status" value="1"/>
</dbReference>
<evidence type="ECO:0000256" key="6">
    <source>
        <dbReference type="PIRSR" id="PIRSR001369-1"/>
    </source>
</evidence>
<dbReference type="PROSITE" id="PS00480">
    <property type="entry name" value="CITRATE_SYNTHASE"/>
    <property type="match status" value="1"/>
</dbReference>
<dbReference type="Pfam" id="PF00285">
    <property type="entry name" value="Citrate_synt"/>
    <property type="match status" value="1"/>
</dbReference>
<evidence type="ECO:0000256" key="4">
    <source>
        <dbReference type="ARBA" id="ARBA00022679"/>
    </source>
</evidence>
<evidence type="ECO:0000313" key="8">
    <source>
        <dbReference type="EMBL" id="CAH8354774.1"/>
    </source>
</evidence>
<evidence type="ECO:0000256" key="5">
    <source>
        <dbReference type="PIRNR" id="PIRNR001369"/>
    </source>
</evidence>
<dbReference type="GO" id="GO:0006099">
    <property type="term" value="P:tricarboxylic acid cycle"/>
    <property type="evidence" value="ECO:0007669"/>
    <property type="project" value="UniProtKB-KW"/>
</dbReference>
<protein>
    <recommendedName>
        <fullName evidence="5 7">Citrate synthase</fullName>
        <ecNumber evidence="5">2.3.3.16</ecNumber>
    </recommendedName>
</protein>
<dbReference type="InterPro" id="IPR024176">
    <property type="entry name" value="Citrate_synthase_bac-typ"/>
</dbReference>
<dbReference type="SUPFAM" id="SSF48256">
    <property type="entry name" value="Citrate synthase"/>
    <property type="match status" value="1"/>
</dbReference>
<keyword evidence="3" id="KW-0816">Tricarboxylic acid cycle</keyword>
<dbReference type="AlphaFoldDB" id="A0ABC8KF60"/>
<keyword evidence="9" id="KW-1185">Reference proteome</keyword>
<comment type="pathway">
    <text evidence="1">Carbohydrate metabolism.</text>
</comment>
<sequence length="346" mass="39400">MLIMIYGNLPSQTQLAYWKLAISQHSVVPQRLLDMIQSMPQDAYPTDDFDSVMSALSLFHPDTNPAHMVTKIYKSAQVSDKQLFRILGQVLLSPTIAAAAFWRTAGKRYVLPLGNLSYTENLIYMLNSEDNRYYKPNPRLAQVLDTIFILHCEHEMNCSTAAARHLASSGVDVYTAIGRATGALNGPLHGVEAVPKMLSEIGKVENIPEFIKCMKNKKRKLFGFGHRIYRNYDPRAKILKKLVDEVFFIVGKDPLYEVAAALEKTALSDDYFVKRKLYPNVDFCSGLVYRAMGVPSHFTIVSRMAGYLSHWRESLDDPDTKIMRPQQAYTGVWLRHYGPERERRVK</sequence>
<dbReference type="GO" id="GO:0036440">
    <property type="term" value="F:citrate synthase activity"/>
    <property type="evidence" value="ECO:0007669"/>
    <property type="project" value="UniProtKB-EC"/>
</dbReference>
<dbReference type="InterPro" id="IPR016143">
    <property type="entry name" value="Citrate_synth-like_sm_a-sub"/>
</dbReference>
<dbReference type="Gene3D" id="1.10.580.10">
    <property type="entry name" value="Citrate Synthase, domain 1"/>
    <property type="match status" value="1"/>
</dbReference>
<evidence type="ECO:0000256" key="2">
    <source>
        <dbReference type="ARBA" id="ARBA00010566"/>
    </source>
</evidence>
<dbReference type="Gene3D" id="1.10.230.10">
    <property type="entry name" value="Cytochrome P450-Terp, domain 2"/>
    <property type="match status" value="1"/>
</dbReference>
<feature type="active site" evidence="6">
    <location>
        <position position="226"/>
    </location>
</feature>
<comment type="catalytic activity">
    <reaction evidence="5">
        <text>oxaloacetate + acetyl-CoA + H2O = citrate + CoA + H(+)</text>
        <dbReference type="Rhea" id="RHEA:16845"/>
        <dbReference type="ChEBI" id="CHEBI:15377"/>
        <dbReference type="ChEBI" id="CHEBI:15378"/>
        <dbReference type="ChEBI" id="CHEBI:16452"/>
        <dbReference type="ChEBI" id="CHEBI:16947"/>
        <dbReference type="ChEBI" id="CHEBI:57287"/>
        <dbReference type="ChEBI" id="CHEBI:57288"/>
        <dbReference type="EC" id="2.3.3.16"/>
    </reaction>
</comment>
<evidence type="ECO:0000256" key="1">
    <source>
        <dbReference type="ARBA" id="ARBA00005007"/>
    </source>
</evidence>
<evidence type="ECO:0000256" key="3">
    <source>
        <dbReference type="ARBA" id="ARBA00022532"/>
    </source>
</evidence>
<gene>
    <name evidence="8" type="ORF">ERUC_LOCUS20529</name>
</gene>
<dbReference type="PANTHER" id="PTHR11739">
    <property type="entry name" value="CITRATE SYNTHASE"/>
    <property type="match status" value="1"/>
</dbReference>
<comment type="similarity">
    <text evidence="2 5 7">Belongs to the citrate synthase family.</text>
</comment>
<dbReference type="PIRSF" id="PIRSF001369">
    <property type="entry name" value="Citrate_synth"/>
    <property type="match status" value="1"/>
</dbReference>
<evidence type="ECO:0000313" key="9">
    <source>
        <dbReference type="Proteomes" id="UP001642260"/>
    </source>
</evidence>
<dbReference type="InterPro" id="IPR016142">
    <property type="entry name" value="Citrate_synth-like_lrg_a-sub"/>
</dbReference>